<gene>
    <name evidence="1" type="ORF">L0U88_11555</name>
</gene>
<reference evidence="1 2" key="1">
    <citation type="submission" date="2022-01" db="EMBL/GenBank/DDBJ databases">
        <title>Flavihumibacter sp. nov., isolated from sediment of a river.</title>
        <authorList>
            <person name="Liu H."/>
        </authorList>
    </citation>
    <scope>NUCLEOTIDE SEQUENCE [LARGE SCALE GENOMIC DNA]</scope>
    <source>
        <strain evidence="1 2">RY-1</strain>
    </source>
</reference>
<dbReference type="EMBL" id="JAKEVY010000003">
    <property type="protein sequence ID" value="MCF1715263.1"/>
    <property type="molecule type" value="Genomic_DNA"/>
</dbReference>
<proteinExistence type="predicted"/>
<name>A0ABS9BJF4_9BACT</name>
<keyword evidence="2" id="KW-1185">Reference proteome</keyword>
<evidence type="ECO:0000313" key="2">
    <source>
        <dbReference type="Proteomes" id="UP001200145"/>
    </source>
</evidence>
<accession>A0ABS9BJF4</accession>
<protein>
    <recommendedName>
        <fullName evidence="3">Bacteriocin-like protein</fullName>
    </recommendedName>
</protein>
<comment type="caution">
    <text evidence="1">The sequence shown here is derived from an EMBL/GenBank/DDBJ whole genome shotgun (WGS) entry which is preliminary data.</text>
</comment>
<dbReference type="RefSeq" id="WP_234866219.1">
    <property type="nucleotide sequence ID" value="NZ_JAKEVY010000003.1"/>
</dbReference>
<evidence type="ECO:0000313" key="1">
    <source>
        <dbReference type="EMBL" id="MCF1715263.1"/>
    </source>
</evidence>
<evidence type="ECO:0008006" key="3">
    <source>
        <dbReference type="Google" id="ProtNLM"/>
    </source>
</evidence>
<sequence>MKQTAIDVSRFEGMSELSMEQLQCIEGGIDEGTSFWYDVFYTIGATAKGIITFAKTAMDYQSSLPPNLKK</sequence>
<dbReference type="Proteomes" id="UP001200145">
    <property type="component" value="Unassembled WGS sequence"/>
</dbReference>
<organism evidence="1 2">
    <name type="scientific">Flavihumibacter fluminis</name>
    <dbReference type="NCBI Taxonomy" id="2909236"/>
    <lineage>
        <taxon>Bacteria</taxon>
        <taxon>Pseudomonadati</taxon>
        <taxon>Bacteroidota</taxon>
        <taxon>Chitinophagia</taxon>
        <taxon>Chitinophagales</taxon>
        <taxon>Chitinophagaceae</taxon>
        <taxon>Flavihumibacter</taxon>
    </lineage>
</organism>